<dbReference type="PROSITE" id="PS51186">
    <property type="entry name" value="GNAT"/>
    <property type="match status" value="1"/>
</dbReference>
<reference evidence="4" key="2">
    <citation type="journal article" date="2020" name="Microorganisms">
        <title>Osmotic Adaptation and Compatible Solute Biosynthesis of Phototrophic Bacteria as Revealed from Genome Analyses.</title>
        <authorList>
            <person name="Imhoff J.F."/>
            <person name="Rahn T."/>
            <person name="Kunzel S."/>
            <person name="Keller A."/>
            <person name="Neulinger S.C."/>
        </authorList>
    </citation>
    <scope>NUCLEOTIDE SEQUENCE</scope>
    <source>
        <strain evidence="4">IM 151</strain>
    </source>
</reference>
<protein>
    <recommendedName>
        <fullName evidence="3">N-acetyltransferase domain-containing protein</fullName>
    </recommendedName>
</protein>
<dbReference type="RefSeq" id="WP_200380169.1">
    <property type="nucleotide sequence ID" value="NZ_NRRU01000143.1"/>
</dbReference>
<keyword evidence="2" id="KW-0012">Acyltransferase</keyword>
<dbReference type="InterPro" id="IPR000182">
    <property type="entry name" value="GNAT_dom"/>
</dbReference>
<sequence length="179" mass="19127">MASTEAAPPPGGALIRPAVAADAAALAAFAAQAFHDTYAADNDPQDMRDHAARHFGAALQAAEIADPQARTWVAEHGSTIVGFLQTGPEPPPSHENGVGSLRRLYVAAAWHGRGLARELVETACAEAAARGWRGLWLSVWERNPRAIAFYAKSGFADVGATRFAVGNDLQRDRVMLRRF</sequence>
<accession>A0ABS1DZX9</accession>
<dbReference type="EMBL" id="NRRU01000143">
    <property type="protein sequence ID" value="MBK1715672.1"/>
    <property type="molecule type" value="Genomic_DNA"/>
</dbReference>
<comment type="caution">
    <text evidence="4">The sequence shown here is derived from an EMBL/GenBank/DDBJ whole genome shotgun (WGS) entry which is preliminary data.</text>
</comment>
<dbReference type="InterPro" id="IPR050832">
    <property type="entry name" value="Bact_Acetyltransf"/>
</dbReference>
<dbReference type="SUPFAM" id="SSF55729">
    <property type="entry name" value="Acyl-CoA N-acyltransferases (Nat)"/>
    <property type="match status" value="1"/>
</dbReference>
<organism evidence="4 5">
    <name type="scientific">Rubrivivax gelatinosus</name>
    <name type="common">Rhodocyclus gelatinosus</name>
    <name type="synonym">Rhodopseudomonas gelatinosa</name>
    <dbReference type="NCBI Taxonomy" id="28068"/>
    <lineage>
        <taxon>Bacteria</taxon>
        <taxon>Pseudomonadati</taxon>
        <taxon>Pseudomonadota</taxon>
        <taxon>Betaproteobacteria</taxon>
        <taxon>Burkholderiales</taxon>
        <taxon>Sphaerotilaceae</taxon>
        <taxon>Rubrivivax</taxon>
    </lineage>
</organism>
<keyword evidence="1" id="KW-0808">Transferase</keyword>
<dbReference type="InterPro" id="IPR016181">
    <property type="entry name" value="Acyl_CoA_acyltransferase"/>
</dbReference>
<feature type="domain" description="N-acetyltransferase" evidence="3">
    <location>
        <begin position="13"/>
        <end position="179"/>
    </location>
</feature>
<proteinExistence type="predicted"/>
<dbReference type="Gene3D" id="3.40.630.30">
    <property type="match status" value="1"/>
</dbReference>
<dbReference type="Proteomes" id="UP001041814">
    <property type="component" value="Unassembled WGS sequence"/>
</dbReference>
<dbReference type="PANTHER" id="PTHR43877">
    <property type="entry name" value="AMINOALKYLPHOSPHONATE N-ACETYLTRANSFERASE-RELATED-RELATED"/>
    <property type="match status" value="1"/>
</dbReference>
<reference evidence="4" key="1">
    <citation type="submission" date="2017-08" db="EMBL/GenBank/DDBJ databases">
        <authorList>
            <person name="Imhoff J.F."/>
            <person name="Rahn T."/>
            <person name="Kuenzel S."/>
            <person name="Neulinger S.C."/>
        </authorList>
    </citation>
    <scope>NUCLEOTIDE SEQUENCE</scope>
    <source>
        <strain evidence="4">IM 151</strain>
    </source>
</reference>
<dbReference type="CDD" id="cd04301">
    <property type="entry name" value="NAT_SF"/>
    <property type="match status" value="1"/>
</dbReference>
<evidence type="ECO:0000256" key="2">
    <source>
        <dbReference type="ARBA" id="ARBA00023315"/>
    </source>
</evidence>
<gene>
    <name evidence="4" type="ORF">CKO43_23260</name>
</gene>
<evidence type="ECO:0000313" key="5">
    <source>
        <dbReference type="Proteomes" id="UP001041814"/>
    </source>
</evidence>
<evidence type="ECO:0000256" key="1">
    <source>
        <dbReference type="ARBA" id="ARBA00022679"/>
    </source>
</evidence>
<evidence type="ECO:0000259" key="3">
    <source>
        <dbReference type="PROSITE" id="PS51186"/>
    </source>
</evidence>
<name>A0ABS1DZX9_RUBGE</name>
<evidence type="ECO:0000313" key="4">
    <source>
        <dbReference type="EMBL" id="MBK1715672.1"/>
    </source>
</evidence>
<dbReference type="Pfam" id="PF00583">
    <property type="entry name" value="Acetyltransf_1"/>
    <property type="match status" value="1"/>
</dbReference>
<keyword evidence="5" id="KW-1185">Reference proteome</keyword>